<protein>
    <submittedName>
        <fullName evidence="4">PaaI</fullName>
    </submittedName>
</protein>
<dbReference type="Gene3D" id="3.10.129.10">
    <property type="entry name" value="Hotdog Thioesterase"/>
    <property type="match status" value="1"/>
</dbReference>
<dbReference type="Proteomes" id="UP000005933">
    <property type="component" value="Unassembled WGS sequence"/>
</dbReference>
<evidence type="ECO:0000256" key="2">
    <source>
        <dbReference type="ARBA" id="ARBA00022801"/>
    </source>
</evidence>
<proteinExistence type="inferred from homology"/>
<dbReference type="SUPFAM" id="SSF54637">
    <property type="entry name" value="Thioesterase/thiol ester dehydrase-isomerase"/>
    <property type="match status" value="1"/>
</dbReference>
<sequence>MAIHEIHFSYCRPALMLRASVFAVAPAMTSTADLTVLAGFEKLVKPSPFLTMLGPVYARGLGPSMVMGFHVGHHHLNRRGILHGGVVASLADAALGYCLADPVGGDGKDGKGDVIAMSTASLTVDFIASAGEGDWIEITPQGLRTGSRLAFAQALFHRGDRLVARASAVFAVLGARVTGPV</sequence>
<dbReference type="PANTHER" id="PTHR21660">
    <property type="entry name" value="THIOESTERASE SUPERFAMILY MEMBER-RELATED"/>
    <property type="match status" value="1"/>
</dbReference>
<feature type="domain" description="Thioesterase" evidence="3">
    <location>
        <begin position="80"/>
        <end position="162"/>
    </location>
</feature>
<evidence type="ECO:0000313" key="5">
    <source>
        <dbReference type="Proteomes" id="UP000005933"/>
    </source>
</evidence>
<dbReference type="AlphaFoldDB" id="A0AB33VEL7"/>
<dbReference type="InterPro" id="IPR029069">
    <property type="entry name" value="HotDog_dom_sf"/>
</dbReference>
<dbReference type="InterPro" id="IPR039298">
    <property type="entry name" value="ACOT13"/>
</dbReference>
<name>A0AB33VEL7_RALSU</name>
<dbReference type="EMBL" id="AAKL01000030">
    <property type="protein sequence ID" value="EAP72394.1"/>
    <property type="molecule type" value="Genomic_DNA"/>
</dbReference>
<dbReference type="GO" id="GO:0047617">
    <property type="term" value="F:fatty acyl-CoA hydrolase activity"/>
    <property type="evidence" value="ECO:0007669"/>
    <property type="project" value="InterPro"/>
</dbReference>
<dbReference type="Pfam" id="PF03061">
    <property type="entry name" value="4HBT"/>
    <property type="match status" value="1"/>
</dbReference>
<evidence type="ECO:0000313" key="4">
    <source>
        <dbReference type="EMBL" id="EAP72394.1"/>
    </source>
</evidence>
<comment type="similarity">
    <text evidence="1">Belongs to the thioesterase PaaI family.</text>
</comment>
<dbReference type="PANTHER" id="PTHR21660:SF1">
    <property type="entry name" value="ACYL-COENZYME A THIOESTERASE 13"/>
    <property type="match status" value="1"/>
</dbReference>
<dbReference type="InterPro" id="IPR006683">
    <property type="entry name" value="Thioestr_dom"/>
</dbReference>
<reference evidence="4 5" key="1">
    <citation type="journal article" date="2006" name="Mol. Plant Microbe Interact.">
        <title>Identification of open reading frames unique to a select agent: Ralstonia solanacearum race 3 biovar 2.</title>
        <authorList>
            <person name="Gabriel D.W."/>
            <person name="Allen C."/>
            <person name="Schell M."/>
            <person name="Denny T.P."/>
            <person name="Greenberg J.T."/>
            <person name="Duan Y.P."/>
            <person name="Flores-Cruz Z."/>
            <person name="Huang Q."/>
            <person name="Clifford J.M."/>
            <person name="Presting G."/>
            <person name="Gonzalez E.T."/>
            <person name="Reddy J."/>
            <person name="Elphinstone J."/>
            <person name="Swanson J."/>
            <person name="Yao J."/>
            <person name="Mulholland V."/>
            <person name="Liu L."/>
            <person name="Farmerie W."/>
            <person name="Patnaikuni M."/>
            <person name="Balogh B."/>
            <person name="Norman D."/>
            <person name="Alvarez A."/>
            <person name="Castillo J.A."/>
            <person name="Jones J."/>
            <person name="Saddler G."/>
            <person name="Walunas T."/>
            <person name="Zhukov A."/>
            <person name="Mikhailova N."/>
        </authorList>
    </citation>
    <scope>NUCLEOTIDE SEQUENCE [LARGE SCALE GENOMIC DNA]</scope>
    <source>
        <strain evidence="4 5">UW551</strain>
    </source>
</reference>
<evidence type="ECO:0000256" key="1">
    <source>
        <dbReference type="ARBA" id="ARBA00008324"/>
    </source>
</evidence>
<keyword evidence="2" id="KW-0378">Hydrolase</keyword>
<accession>A0AB33VEL7</accession>
<dbReference type="CDD" id="cd03443">
    <property type="entry name" value="PaaI_thioesterase"/>
    <property type="match status" value="1"/>
</dbReference>
<evidence type="ECO:0000259" key="3">
    <source>
        <dbReference type="Pfam" id="PF03061"/>
    </source>
</evidence>
<comment type="caution">
    <text evidence="4">The sequence shown here is derived from an EMBL/GenBank/DDBJ whole genome shotgun (WGS) entry which is preliminary data.</text>
</comment>
<gene>
    <name evidence="4" type="primary">paaI</name>
    <name evidence="4" type="ORF">RRSL_02464</name>
</gene>
<organism evidence="4 5">
    <name type="scientific">Ralstonia solanacearum (strain UW551)</name>
    <dbReference type="NCBI Taxonomy" id="342110"/>
    <lineage>
        <taxon>Bacteria</taxon>
        <taxon>Pseudomonadati</taxon>
        <taxon>Pseudomonadota</taxon>
        <taxon>Betaproteobacteria</taxon>
        <taxon>Burkholderiales</taxon>
        <taxon>Burkholderiaceae</taxon>
        <taxon>Ralstonia</taxon>
        <taxon>Ralstonia solanacearum species complex</taxon>
    </lineage>
</organism>